<evidence type="ECO:0000313" key="3">
    <source>
        <dbReference type="Proteomes" id="UP000257109"/>
    </source>
</evidence>
<comment type="caution">
    <text evidence="2">The sequence shown here is derived from an EMBL/GenBank/DDBJ whole genome shotgun (WGS) entry which is preliminary data.</text>
</comment>
<reference evidence="2" key="1">
    <citation type="submission" date="2018-05" db="EMBL/GenBank/DDBJ databases">
        <title>Draft genome of Mucuna pruriens seed.</title>
        <authorList>
            <person name="Nnadi N.E."/>
            <person name="Vos R."/>
            <person name="Hasami M.H."/>
            <person name="Devisetty U.K."/>
            <person name="Aguiy J.C."/>
        </authorList>
    </citation>
    <scope>NUCLEOTIDE SEQUENCE [LARGE SCALE GENOMIC DNA]</scope>
    <source>
        <strain evidence="2">JCA_2017</strain>
    </source>
</reference>
<dbReference type="Proteomes" id="UP000257109">
    <property type="component" value="Unassembled WGS sequence"/>
</dbReference>
<proteinExistence type="predicted"/>
<evidence type="ECO:0000256" key="1">
    <source>
        <dbReference type="SAM" id="MobiDB-lite"/>
    </source>
</evidence>
<protein>
    <submittedName>
        <fullName evidence="2">Uncharacterized protein</fullName>
    </submittedName>
</protein>
<keyword evidence="3" id="KW-1185">Reference proteome</keyword>
<feature type="non-terminal residue" evidence="2">
    <location>
        <position position="1"/>
    </location>
</feature>
<evidence type="ECO:0000313" key="2">
    <source>
        <dbReference type="EMBL" id="RDX69854.1"/>
    </source>
</evidence>
<gene>
    <name evidence="2" type="ORF">CR513_50978</name>
</gene>
<feature type="region of interest" description="Disordered" evidence="1">
    <location>
        <begin position="1"/>
        <end position="26"/>
    </location>
</feature>
<name>A0A371EV20_MUCPR</name>
<dbReference type="AlphaFoldDB" id="A0A371EV20"/>
<organism evidence="2 3">
    <name type="scientific">Mucuna pruriens</name>
    <name type="common">Velvet bean</name>
    <name type="synonym">Dolichos pruriens</name>
    <dbReference type="NCBI Taxonomy" id="157652"/>
    <lineage>
        <taxon>Eukaryota</taxon>
        <taxon>Viridiplantae</taxon>
        <taxon>Streptophyta</taxon>
        <taxon>Embryophyta</taxon>
        <taxon>Tracheophyta</taxon>
        <taxon>Spermatophyta</taxon>
        <taxon>Magnoliopsida</taxon>
        <taxon>eudicotyledons</taxon>
        <taxon>Gunneridae</taxon>
        <taxon>Pentapetalae</taxon>
        <taxon>rosids</taxon>
        <taxon>fabids</taxon>
        <taxon>Fabales</taxon>
        <taxon>Fabaceae</taxon>
        <taxon>Papilionoideae</taxon>
        <taxon>50 kb inversion clade</taxon>
        <taxon>NPAAA clade</taxon>
        <taxon>indigoferoid/millettioid clade</taxon>
        <taxon>Phaseoleae</taxon>
        <taxon>Mucuna</taxon>
    </lineage>
</organism>
<sequence>MKRKDESNSNNKAEAKSTSANQSWRQAKAKNMLVHLVSNLNQVNQSNLNPTDNTSHLHYHLQSLSRCQAI</sequence>
<feature type="compositionally biased region" description="Polar residues" evidence="1">
    <location>
        <begin position="8"/>
        <end position="25"/>
    </location>
</feature>
<accession>A0A371EV20</accession>
<dbReference type="EMBL" id="QJKJ01011940">
    <property type="protein sequence ID" value="RDX69854.1"/>
    <property type="molecule type" value="Genomic_DNA"/>
</dbReference>